<evidence type="ECO:0000256" key="2">
    <source>
        <dbReference type="SAM" id="MobiDB-lite"/>
    </source>
</evidence>
<evidence type="ECO:0000256" key="3">
    <source>
        <dbReference type="SAM" id="Phobius"/>
    </source>
</evidence>
<evidence type="ECO:0000313" key="5">
    <source>
        <dbReference type="Proteomes" id="UP001176806"/>
    </source>
</evidence>
<keyword evidence="5" id="KW-1185">Reference proteome</keyword>
<protein>
    <submittedName>
        <fullName evidence="4">DUF389 domain-containing protein</fullName>
    </submittedName>
</protein>
<feature type="transmembrane region" description="Helical" evidence="3">
    <location>
        <begin position="188"/>
        <end position="212"/>
    </location>
</feature>
<evidence type="ECO:0000256" key="1">
    <source>
        <dbReference type="SAM" id="Coils"/>
    </source>
</evidence>
<dbReference type="Pfam" id="PF04087">
    <property type="entry name" value="DUF389"/>
    <property type="match status" value="1"/>
</dbReference>
<feature type="coiled-coil region" evidence="1">
    <location>
        <begin position="375"/>
        <end position="409"/>
    </location>
</feature>
<feature type="transmembrane region" description="Helical" evidence="3">
    <location>
        <begin position="218"/>
        <end position="240"/>
    </location>
</feature>
<proteinExistence type="predicted"/>
<organism evidence="4 5">
    <name type="scientific">Flavivirga jejuensis</name>
    <dbReference type="NCBI Taxonomy" id="870487"/>
    <lineage>
        <taxon>Bacteria</taxon>
        <taxon>Pseudomonadati</taxon>
        <taxon>Bacteroidota</taxon>
        <taxon>Flavobacteriia</taxon>
        <taxon>Flavobacteriales</taxon>
        <taxon>Flavobacteriaceae</taxon>
        <taxon>Flavivirga</taxon>
    </lineage>
</organism>
<name>A0ABT8WN72_9FLAO</name>
<keyword evidence="3" id="KW-1133">Transmembrane helix</keyword>
<evidence type="ECO:0000313" key="4">
    <source>
        <dbReference type="EMBL" id="MDO5974382.1"/>
    </source>
</evidence>
<keyword evidence="1" id="KW-0175">Coiled coil</keyword>
<dbReference type="EMBL" id="JAUOEL010000003">
    <property type="protein sequence ID" value="MDO5974382.1"/>
    <property type="molecule type" value="Genomic_DNA"/>
</dbReference>
<keyword evidence="3" id="KW-0812">Transmembrane</keyword>
<dbReference type="Proteomes" id="UP001176806">
    <property type="component" value="Unassembled WGS sequence"/>
</dbReference>
<accession>A0ABT8WN72</accession>
<keyword evidence="3" id="KW-0472">Membrane</keyword>
<feature type="region of interest" description="Disordered" evidence="2">
    <location>
        <begin position="1"/>
        <end position="22"/>
    </location>
</feature>
<gene>
    <name evidence="4" type="ORF">Q4Q40_09320</name>
</gene>
<feature type="transmembrane region" description="Helical" evidence="3">
    <location>
        <begin position="70"/>
        <end position="88"/>
    </location>
</feature>
<feature type="transmembrane region" description="Helical" evidence="3">
    <location>
        <begin position="94"/>
        <end position="114"/>
    </location>
</feature>
<dbReference type="InterPro" id="IPR005240">
    <property type="entry name" value="DUF389"/>
</dbReference>
<reference evidence="4" key="1">
    <citation type="submission" date="2023-07" db="EMBL/GenBank/DDBJ databases">
        <title>Two novel species in the genus Flavivirga.</title>
        <authorList>
            <person name="Kwon K."/>
        </authorList>
    </citation>
    <scope>NUCLEOTIDE SEQUENCE</scope>
    <source>
        <strain evidence="4">KACC 14158</strain>
    </source>
</reference>
<feature type="transmembrane region" description="Helical" evidence="3">
    <location>
        <begin position="260"/>
        <end position="280"/>
    </location>
</feature>
<comment type="caution">
    <text evidence="4">The sequence shown here is derived from an EMBL/GenBank/DDBJ whole genome shotgun (WGS) entry which is preliminary data.</text>
</comment>
<dbReference type="PANTHER" id="PTHR20992">
    <property type="entry name" value="AT15442P-RELATED"/>
    <property type="match status" value="1"/>
</dbReference>
<dbReference type="RefSeq" id="WP_303301524.1">
    <property type="nucleotide sequence ID" value="NZ_BAABDA010000050.1"/>
</dbReference>
<dbReference type="PANTHER" id="PTHR20992:SF9">
    <property type="entry name" value="AT15442P-RELATED"/>
    <property type="match status" value="1"/>
</dbReference>
<feature type="transmembrane region" description="Helical" evidence="3">
    <location>
        <begin position="126"/>
        <end position="144"/>
    </location>
</feature>
<sequence>MSEESKFNFSDEETNQDKAVEQSKEAVKKDAKGLFKSIKIFFSELLDFREDTDRDATIEAIKGDIPFKGATAWILICSIFVASVGLNANSTAVVIGAMLISPLMGPILGVGLSIAINDIDTLRKSLINLATMIVLSLLTAYLFFKFFPTADLVTNELFGRTKPDVRDVLIAFFGGAALIIARTKKGTIASVIFGVAIATALMPPLCTAGYGLAHNWDYFVGAMYLFTINTMFIALATFIVLKVLRFPMLKYANSKKRKRIAQLASILAILVMAPAIWTFVEFIKQSGFENDYNNFIKDEITSNPQLWYQNGTLNTDEKKITLYFNGEIAEVTEADLRNELKHYEKIEAFDLEINGNKNRSIDKISDAYDRAIKELDQKDHVISGLQKQIADLQIEIVDLNKQIESNDSQKNSVSFTNLSRDAKVRFSDLQYFSYAKMLESKDFIKIDTIAVTHIKWRKSMKDSLVSVKEKELSKWLKQKLNLDTLVLKRVN</sequence>